<dbReference type="EMBL" id="JAMHFX010000224">
    <property type="protein sequence ID" value="MCO1623724.1"/>
    <property type="molecule type" value="Genomic_DNA"/>
</dbReference>
<evidence type="ECO:0000256" key="1">
    <source>
        <dbReference type="ARBA" id="ARBA00009437"/>
    </source>
</evidence>
<name>A0AAW5HN41_PSEPU</name>
<protein>
    <submittedName>
        <fullName evidence="6">LysR family transcriptional regulator</fullName>
    </submittedName>
</protein>
<comment type="caution">
    <text evidence="6">The sequence shown here is derived from an EMBL/GenBank/DDBJ whole genome shotgun (WGS) entry which is preliminary data.</text>
</comment>
<evidence type="ECO:0000256" key="2">
    <source>
        <dbReference type="ARBA" id="ARBA00023015"/>
    </source>
</evidence>
<dbReference type="RefSeq" id="WP_252461431.1">
    <property type="nucleotide sequence ID" value="NZ_JAMHFX010000224.1"/>
</dbReference>
<dbReference type="PROSITE" id="PS50931">
    <property type="entry name" value="HTH_LYSR"/>
    <property type="match status" value="1"/>
</dbReference>
<dbReference type="CDD" id="cd05466">
    <property type="entry name" value="PBP2_LTTR_substrate"/>
    <property type="match status" value="1"/>
</dbReference>
<accession>A0AAW5HN41</accession>
<dbReference type="GO" id="GO:0000976">
    <property type="term" value="F:transcription cis-regulatory region binding"/>
    <property type="evidence" value="ECO:0007669"/>
    <property type="project" value="TreeGrafter"/>
</dbReference>
<dbReference type="PANTHER" id="PTHR30126:SF40">
    <property type="entry name" value="HTH-TYPE TRANSCRIPTIONAL REGULATOR GLTR"/>
    <property type="match status" value="1"/>
</dbReference>
<dbReference type="InterPro" id="IPR036388">
    <property type="entry name" value="WH-like_DNA-bd_sf"/>
</dbReference>
<dbReference type="Gene3D" id="1.10.10.10">
    <property type="entry name" value="Winged helix-like DNA-binding domain superfamily/Winged helix DNA-binding domain"/>
    <property type="match status" value="1"/>
</dbReference>
<comment type="similarity">
    <text evidence="1">Belongs to the LysR transcriptional regulatory family.</text>
</comment>
<dbReference type="PRINTS" id="PR00039">
    <property type="entry name" value="HTHLYSR"/>
</dbReference>
<dbReference type="Pfam" id="PF03466">
    <property type="entry name" value="LysR_substrate"/>
    <property type="match status" value="1"/>
</dbReference>
<dbReference type="AlphaFoldDB" id="A0AAW5HN41"/>
<dbReference type="Proteomes" id="UP001202943">
    <property type="component" value="Unassembled WGS sequence"/>
</dbReference>
<proteinExistence type="inferred from homology"/>
<keyword evidence="2" id="KW-0805">Transcription regulation</keyword>
<evidence type="ECO:0000256" key="4">
    <source>
        <dbReference type="ARBA" id="ARBA00023163"/>
    </source>
</evidence>
<evidence type="ECO:0000313" key="7">
    <source>
        <dbReference type="Proteomes" id="UP001202943"/>
    </source>
</evidence>
<feature type="domain" description="HTH lysR-type" evidence="5">
    <location>
        <begin position="2"/>
        <end position="59"/>
    </location>
</feature>
<reference evidence="6" key="1">
    <citation type="submission" date="2022-05" db="EMBL/GenBank/DDBJ databases">
        <authorList>
            <person name="Yi M."/>
        </authorList>
    </citation>
    <scope>NUCLEOTIDE SEQUENCE</scope>
    <source>
        <strain evidence="6">DS2</strain>
    </source>
</reference>
<evidence type="ECO:0000256" key="3">
    <source>
        <dbReference type="ARBA" id="ARBA00023125"/>
    </source>
</evidence>
<dbReference type="PANTHER" id="PTHR30126">
    <property type="entry name" value="HTH-TYPE TRANSCRIPTIONAL REGULATOR"/>
    <property type="match status" value="1"/>
</dbReference>
<dbReference type="InterPro" id="IPR005119">
    <property type="entry name" value="LysR_subst-bd"/>
</dbReference>
<dbReference type="InterPro" id="IPR036390">
    <property type="entry name" value="WH_DNA-bd_sf"/>
</dbReference>
<dbReference type="SUPFAM" id="SSF53850">
    <property type="entry name" value="Periplasmic binding protein-like II"/>
    <property type="match status" value="1"/>
</dbReference>
<evidence type="ECO:0000313" key="6">
    <source>
        <dbReference type="EMBL" id="MCO1623724.1"/>
    </source>
</evidence>
<reference evidence="6" key="2">
    <citation type="submission" date="2023-08" db="EMBL/GenBank/DDBJ databases">
        <title>Isolation, Identification, Denitrification Characteristics of A Highly Efficient Aerobic Denitrifying Bacterial Strain DS2.</title>
        <authorList>
            <person name="Wang H."/>
        </authorList>
    </citation>
    <scope>NUCLEOTIDE SEQUENCE</scope>
    <source>
        <strain evidence="6">DS2</strain>
    </source>
</reference>
<dbReference type="Pfam" id="PF00126">
    <property type="entry name" value="HTH_1"/>
    <property type="match status" value="1"/>
</dbReference>
<keyword evidence="4" id="KW-0804">Transcription</keyword>
<gene>
    <name evidence="6" type="ORF">M8C81_24305</name>
</gene>
<organism evidence="6 7">
    <name type="scientific">Pseudomonas putida</name>
    <name type="common">Arthrobacter siderocapsulatus</name>
    <dbReference type="NCBI Taxonomy" id="303"/>
    <lineage>
        <taxon>Bacteria</taxon>
        <taxon>Pseudomonadati</taxon>
        <taxon>Pseudomonadota</taxon>
        <taxon>Gammaproteobacteria</taxon>
        <taxon>Pseudomonadales</taxon>
        <taxon>Pseudomonadaceae</taxon>
        <taxon>Pseudomonas</taxon>
    </lineage>
</organism>
<dbReference type="InterPro" id="IPR000847">
    <property type="entry name" value="LysR_HTH_N"/>
</dbReference>
<sequence length="302" mass="34499">MITFKQLEALYWIVEMRGFEPASAKLNMTQSAISKRVQELEVALDIEIFDRAKRNARLTEKGAELFQYAADMLRHRDIMLERVSAKHVLVRRFRIGVTELTALTWLPSLIESIRDAYPLVTIEPSVELSTELFKKLEADQLDLIIVPDIFDDARFVSTPLKAVENVWMCSPTLYYNNEAIELQDLERFTVLTQGGSSGTGLIYDRWFAQHDVRFNRTIVSNYLVAQVGLTLSGLGISYLPKKCMSFLIDQRQLCVINTKTPLPLVRYSAVHRADRVLGLTVEVSKLAEKACNFDQMLLHKLP</sequence>
<dbReference type="Gene3D" id="3.40.190.290">
    <property type="match status" value="1"/>
</dbReference>
<evidence type="ECO:0000259" key="5">
    <source>
        <dbReference type="PROSITE" id="PS50931"/>
    </source>
</evidence>
<keyword evidence="3" id="KW-0238">DNA-binding</keyword>
<dbReference type="SUPFAM" id="SSF46785">
    <property type="entry name" value="Winged helix' DNA-binding domain"/>
    <property type="match status" value="1"/>
</dbReference>
<dbReference type="GO" id="GO:0003700">
    <property type="term" value="F:DNA-binding transcription factor activity"/>
    <property type="evidence" value="ECO:0007669"/>
    <property type="project" value="InterPro"/>
</dbReference>